<reference evidence="2 3" key="1">
    <citation type="submission" date="2007-01" db="EMBL/GenBank/DDBJ databases">
        <title>Annotation of the draft genome assembly of Thermosinus carboxydivorans Nor1.</title>
        <authorList>
            <consortium name="US DOE Joint Genome Institute (JGI-ORNL)"/>
            <person name="Larimer F."/>
            <person name="Land M."/>
            <person name="Hauser L."/>
        </authorList>
    </citation>
    <scope>NUCLEOTIDE SEQUENCE [LARGE SCALE GENOMIC DNA]</scope>
    <source>
        <strain evidence="2 3">Nor1</strain>
    </source>
</reference>
<evidence type="ECO:0000259" key="1">
    <source>
        <dbReference type="Pfam" id="PF20020"/>
    </source>
</evidence>
<proteinExistence type="predicted"/>
<feature type="domain" description="DUF6431" evidence="1">
    <location>
        <begin position="44"/>
        <end position="132"/>
    </location>
</feature>
<keyword evidence="3" id="KW-1185">Reference proteome</keyword>
<dbReference type="InterPro" id="IPR045536">
    <property type="entry name" value="DUF6431"/>
</dbReference>
<dbReference type="Proteomes" id="UP000005139">
    <property type="component" value="Unassembled WGS sequence"/>
</dbReference>
<evidence type="ECO:0000313" key="2">
    <source>
        <dbReference type="EMBL" id="EAX49040.1"/>
    </source>
</evidence>
<organism evidence="2 3">
    <name type="scientific">Thermosinus carboxydivorans Nor1</name>
    <dbReference type="NCBI Taxonomy" id="401526"/>
    <lineage>
        <taxon>Bacteria</taxon>
        <taxon>Bacillati</taxon>
        <taxon>Bacillota</taxon>
        <taxon>Negativicutes</taxon>
        <taxon>Selenomonadales</taxon>
        <taxon>Sporomusaceae</taxon>
        <taxon>Thermosinus</taxon>
    </lineage>
</organism>
<dbReference type="AlphaFoldDB" id="A1HM45"/>
<name>A1HM45_9FIRM</name>
<gene>
    <name evidence="2" type="ORF">TcarDRAFT_2729</name>
</gene>
<protein>
    <submittedName>
        <fullName evidence="2">ISChy3, orf1</fullName>
    </submittedName>
</protein>
<evidence type="ECO:0000313" key="3">
    <source>
        <dbReference type="Proteomes" id="UP000005139"/>
    </source>
</evidence>
<reference evidence="2 3" key="2">
    <citation type="submission" date="2007-01" db="EMBL/GenBank/DDBJ databases">
        <title>Sequencing of the draft genome and assembly of Thermosinus carboxydivorans Nor1.</title>
        <authorList>
            <consortium name="US DOE Joint Genome Institute (JGI-PGF)"/>
            <person name="Copeland A."/>
            <person name="Lucas S."/>
            <person name="Lapidus A."/>
            <person name="Barry K."/>
            <person name="Glavina del Rio T."/>
            <person name="Dalin E."/>
            <person name="Tice H."/>
            <person name="Bruce D."/>
            <person name="Pitluck S."/>
            <person name="Richardson P."/>
        </authorList>
    </citation>
    <scope>NUCLEOTIDE SEQUENCE [LARGE SCALE GENOMIC DNA]</scope>
    <source>
        <strain evidence="2 3">Nor1</strain>
    </source>
</reference>
<dbReference type="EMBL" id="AAWL01000001">
    <property type="protein sequence ID" value="EAX49040.1"/>
    <property type="molecule type" value="Genomic_DNA"/>
</dbReference>
<accession>A1HM45</accession>
<comment type="caution">
    <text evidence="2">The sequence shown here is derived from an EMBL/GenBank/DDBJ whole genome shotgun (WGS) entry which is preliminary data.</text>
</comment>
<sequence>MRWHSNPLPKAFQKGNLIILYLGHSVKDYIQNFLYKLDPATLLCPACQTPSLVRHGAYRRSLTWGCETFVITVYRVKCCHCGRTHAILPDFIAPYRHYALPDIEEAVSRVLDRTIPVEKASKYCDVSTVKRWVYAFKVKVNTVIGLLNSMAIRLYDRAARLIATGSSLNHWQQFLAALSLLGSSAASSEMGLANIYVTSDQTIVFL</sequence>
<dbReference type="eggNOG" id="COG3464">
    <property type="taxonomic scope" value="Bacteria"/>
</dbReference>
<dbReference type="Pfam" id="PF20020">
    <property type="entry name" value="DUF6431"/>
    <property type="match status" value="1"/>
</dbReference>